<name>A0A7S1IC17_9EUGL</name>
<keyword evidence="5 7" id="KW-0472">Membrane</keyword>
<dbReference type="Pfam" id="PF00266">
    <property type="entry name" value="Aminotran_5"/>
    <property type="match status" value="1"/>
</dbReference>
<dbReference type="Gene3D" id="3.90.1150.10">
    <property type="entry name" value="Aspartate Aminotransferase, domain 1"/>
    <property type="match status" value="1"/>
</dbReference>
<feature type="transmembrane region" description="Helical" evidence="7">
    <location>
        <begin position="392"/>
        <end position="414"/>
    </location>
</feature>
<keyword evidence="3" id="KW-0663">Pyridoxal phosphate</keyword>
<dbReference type="InterPro" id="IPR000192">
    <property type="entry name" value="Aminotrans_V_dom"/>
</dbReference>
<reference evidence="9" key="1">
    <citation type="submission" date="2021-01" db="EMBL/GenBank/DDBJ databases">
        <authorList>
            <person name="Corre E."/>
            <person name="Pelletier E."/>
            <person name="Niang G."/>
            <person name="Scheremetjew M."/>
            <person name="Finn R."/>
            <person name="Kale V."/>
            <person name="Holt S."/>
            <person name="Cochrane G."/>
            <person name="Meng A."/>
            <person name="Brown T."/>
            <person name="Cohen L."/>
        </authorList>
    </citation>
    <scope>NUCLEOTIDE SEQUENCE</scope>
    <source>
        <strain evidence="9">NIES-381</strain>
    </source>
</reference>
<evidence type="ECO:0000256" key="2">
    <source>
        <dbReference type="ARBA" id="ARBA00022692"/>
    </source>
</evidence>
<dbReference type="Gene3D" id="3.40.640.10">
    <property type="entry name" value="Type I PLP-dependent aspartate aminotransferase-like (Major domain)"/>
    <property type="match status" value="1"/>
</dbReference>
<evidence type="ECO:0000313" key="9">
    <source>
        <dbReference type="EMBL" id="CAD9007584.1"/>
    </source>
</evidence>
<dbReference type="Pfam" id="PF00520">
    <property type="entry name" value="Ion_trans"/>
    <property type="match status" value="1"/>
</dbReference>
<feature type="transmembrane region" description="Helical" evidence="7">
    <location>
        <begin position="160"/>
        <end position="178"/>
    </location>
</feature>
<comment type="subcellular location">
    <subcellularLocation>
        <location evidence="1">Membrane</location>
        <topology evidence="1">Multi-pass membrane protein</topology>
    </subcellularLocation>
</comment>
<evidence type="ECO:0000256" key="1">
    <source>
        <dbReference type="ARBA" id="ARBA00004141"/>
    </source>
</evidence>
<keyword evidence="4 7" id="KW-1133">Transmembrane helix</keyword>
<dbReference type="SUPFAM" id="SSF53383">
    <property type="entry name" value="PLP-dependent transferases"/>
    <property type="match status" value="1"/>
</dbReference>
<gene>
    <name evidence="9" type="ORF">EGYM00392_LOCUS18677</name>
</gene>
<dbReference type="Gene3D" id="2.60.40.150">
    <property type="entry name" value="C2 domain"/>
    <property type="match status" value="1"/>
</dbReference>
<feature type="compositionally biased region" description="Basic and acidic residues" evidence="6">
    <location>
        <begin position="16"/>
        <end position="26"/>
    </location>
</feature>
<dbReference type="SMART" id="SM00239">
    <property type="entry name" value="C2"/>
    <property type="match status" value="1"/>
</dbReference>
<feature type="transmembrane region" description="Helical" evidence="7">
    <location>
        <begin position="286"/>
        <end position="303"/>
    </location>
</feature>
<feature type="transmembrane region" description="Helical" evidence="7">
    <location>
        <begin position="130"/>
        <end position="154"/>
    </location>
</feature>
<dbReference type="InterPro" id="IPR000008">
    <property type="entry name" value="C2_dom"/>
</dbReference>
<dbReference type="PROSITE" id="PS50004">
    <property type="entry name" value="C2"/>
    <property type="match status" value="1"/>
</dbReference>
<dbReference type="InterPro" id="IPR015422">
    <property type="entry name" value="PyrdxlP-dep_Trfase_small"/>
</dbReference>
<dbReference type="PANTHER" id="PTHR43092:SF2">
    <property type="entry name" value="HERCYNYLCYSTEINE SULFOXIDE LYASE"/>
    <property type="match status" value="1"/>
</dbReference>
<dbReference type="SUPFAM" id="SSF49562">
    <property type="entry name" value="C2 domain (Calcium/lipid-binding domain, CaLB)"/>
    <property type="match status" value="1"/>
</dbReference>
<evidence type="ECO:0000256" key="6">
    <source>
        <dbReference type="SAM" id="MobiDB-lite"/>
    </source>
</evidence>
<organism evidence="9">
    <name type="scientific">Eutreptiella gymnastica</name>
    <dbReference type="NCBI Taxonomy" id="73025"/>
    <lineage>
        <taxon>Eukaryota</taxon>
        <taxon>Discoba</taxon>
        <taxon>Euglenozoa</taxon>
        <taxon>Euglenida</taxon>
        <taxon>Spirocuta</taxon>
        <taxon>Euglenophyceae</taxon>
        <taxon>Eutreptiales</taxon>
        <taxon>Eutreptiaceae</taxon>
        <taxon>Eutreptiella</taxon>
    </lineage>
</organism>
<dbReference type="SUPFAM" id="SSF81324">
    <property type="entry name" value="Voltage-gated potassium channels"/>
    <property type="match status" value="1"/>
</dbReference>
<proteinExistence type="predicted"/>
<accession>A0A7S1IC17</accession>
<dbReference type="PANTHER" id="PTHR43092">
    <property type="entry name" value="L-CYSTEINE DESULFHYDRASE"/>
    <property type="match status" value="1"/>
</dbReference>
<evidence type="ECO:0000256" key="7">
    <source>
        <dbReference type="SAM" id="Phobius"/>
    </source>
</evidence>
<feature type="transmembrane region" description="Helical" evidence="7">
    <location>
        <begin position="185"/>
        <end position="208"/>
    </location>
</feature>
<dbReference type="Pfam" id="PF00168">
    <property type="entry name" value="C2"/>
    <property type="match status" value="1"/>
</dbReference>
<evidence type="ECO:0000259" key="8">
    <source>
        <dbReference type="PROSITE" id="PS50004"/>
    </source>
</evidence>
<evidence type="ECO:0000256" key="5">
    <source>
        <dbReference type="ARBA" id="ARBA00023136"/>
    </source>
</evidence>
<dbReference type="InterPro" id="IPR035892">
    <property type="entry name" value="C2_domain_sf"/>
</dbReference>
<keyword evidence="2 7" id="KW-0812">Transmembrane</keyword>
<dbReference type="InterPro" id="IPR015421">
    <property type="entry name" value="PyrdxlP-dep_Trfase_major"/>
</dbReference>
<feature type="compositionally biased region" description="Polar residues" evidence="6">
    <location>
        <begin position="1"/>
        <end position="15"/>
    </location>
</feature>
<feature type="region of interest" description="Disordered" evidence="6">
    <location>
        <begin position="1"/>
        <end position="29"/>
    </location>
</feature>
<dbReference type="InterPro" id="IPR015424">
    <property type="entry name" value="PyrdxlP-dep_Trfase"/>
</dbReference>
<dbReference type="GO" id="GO:0016020">
    <property type="term" value="C:membrane"/>
    <property type="evidence" value="ECO:0007669"/>
    <property type="project" value="UniProtKB-SubCell"/>
</dbReference>
<sequence>MESDDVTVNSCSSSLEVDRHEAERVDASQLVKLPGEPETQDTMPKKIKINETAITIPEGTVADDEAPHVAPQVRTHEEDAEAYVISQYGIHADLPPTHISRQKKKLPPIGQGYRRAWITAKVQVLLNQNFYNALIFVVTIISVVGDDLVILALPKASDKPYLAISFVCWCVFVLDACLSSVAYRLGYILSIFFFLDLISTLSMIPQVIELFTGLKYELAGSLAIARVGRIAKFCARVGKITRFIKLLKNILSKKKKTQKQMEAEAQMEQVTSLSGSYMHTMTVKKVLIFVLCMFFVPLVVDMVKDTQAPIATTEFIAQYLNSTYCDTACGDSLAGFVSSYYGNELLEMVSPHGVEYPTSPELEDLRDSFVSVGLVEPSIVKFSIVSVAKVEAAMNLFAAVYVVVLLIIGNRMFIKDVHECFIVPLQGMLAQLPAGLTAGTHSHSDETEIISCLFIKLLNQEPVMKERIAGLERSVAGLRAAIQQLADDTAVNRIRKQPIEVSGEPEASAALSTIQARLGLAMQQNPLAMAMDQQGMQKEEASMLTCCIRPISWVPHSAEQVQHLLMMVVTELNDIVATFGGIIQNIGPATFMILWAGKGQSASSRRQVSLDANRRLMLFADKFQKTCANNQIFLRLELAISTNTLVYGTIHPENGRAEFHCLGFGIDKCLTAMRLTRHLGIQAVEVCSTEVEDQEFNAVPGLVMSSPSEPPLTMYDLSTSAASKFSALPRTITLKMYGQADPDTAKAPVIEDCMLEGPLTPYAPGPAVANLGSPSTQGSQKGKLKLTVVKATGLDPKRDVDTLVSLTIGSQTKKTKVKKKSLQPDWNETFWFSVSTIAIQGQVFTSDSLQLALQTDASFGAGKMLGEGLVNLNMLAKGREQVADVVIGESLRLHLVLQAVDFGKVGDAADGENAVSDMSQTYFLINHKEHVHQARRKIQSELPTGSVAEKIHRHQGLTDAEASIKGTLWDVFGSAAGLEKISINIKELPKVQFGHAMRQKYFLLDDTRVFLNAASYGATPLPVLEARRQWEQVSQKDPVLFRFKALTIRLEQARKVLAKAINADPDDLTIHVNANQAFATVLKDFAWEAGDTILMMNLDYQASHLAFQWLKDRHGVGTIEMFIQLPTTDEQVLQTLTETLELHKGHLPRLANFCHVTSASAWQFPVTEMVKICHSYGVPVSIDGAQAPGHLELSISSIGADFYVGTAHKWMYTCQGVAFLVTAPYVQSTISPLVISYFQGRSHQKEFSYQGLQDFSGWISILQAAEFVEHVCGGWPAVRAYNRQLAAQAVALLEQKWGTKPIQPQINSLPIVPLPNGQNPGKMDAAKVMAYLLIKHKITAMLVKINLAGVPTLCVRLTCQIFLEVSDFEKLANAVLELKGNYSGGNVGKEVVGFLMGFT</sequence>
<dbReference type="GO" id="GO:0005216">
    <property type="term" value="F:monoatomic ion channel activity"/>
    <property type="evidence" value="ECO:0007669"/>
    <property type="project" value="InterPro"/>
</dbReference>
<feature type="domain" description="C2" evidence="8">
    <location>
        <begin position="763"/>
        <end position="885"/>
    </location>
</feature>
<dbReference type="CDD" id="cd00030">
    <property type="entry name" value="C2"/>
    <property type="match status" value="1"/>
</dbReference>
<protein>
    <recommendedName>
        <fullName evidence="8">C2 domain-containing protein</fullName>
    </recommendedName>
</protein>
<dbReference type="InterPro" id="IPR005821">
    <property type="entry name" value="Ion_trans_dom"/>
</dbReference>
<evidence type="ECO:0000256" key="4">
    <source>
        <dbReference type="ARBA" id="ARBA00022989"/>
    </source>
</evidence>
<evidence type="ECO:0000256" key="3">
    <source>
        <dbReference type="ARBA" id="ARBA00022898"/>
    </source>
</evidence>
<dbReference type="EMBL" id="HBGA01050705">
    <property type="protein sequence ID" value="CAD9007584.1"/>
    <property type="molecule type" value="Transcribed_RNA"/>
</dbReference>